<dbReference type="PIRSF" id="PIRSF001235">
    <property type="entry name" value="Amidase_carbamoylase"/>
    <property type="match status" value="1"/>
</dbReference>
<evidence type="ECO:0000256" key="1">
    <source>
        <dbReference type="ARBA" id="ARBA00006153"/>
    </source>
</evidence>
<dbReference type="GO" id="GO:0046872">
    <property type="term" value="F:metal ion binding"/>
    <property type="evidence" value="ECO:0007669"/>
    <property type="project" value="UniProtKB-KW"/>
</dbReference>
<keyword evidence="3" id="KW-0862">Zinc</keyword>
<feature type="binding site" evidence="3">
    <location>
        <position position="99"/>
    </location>
    <ligand>
        <name>Zn(2+)</name>
        <dbReference type="ChEBI" id="CHEBI:29105"/>
        <label>1</label>
    </ligand>
</feature>
<reference evidence="6" key="1">
    <citation type="submission" date="2024-01" db="EMBL/GenBank/DDBJ databases">
        <title>Bank of Algae and Cyanobacteria of the Azores (BACA) strain genomes.</title>
        <authorList>
            <person name="Luz R."/>
            <person name="Cordeiro R."/>
            <person name="Fonseca A."/>
            <person name="Goncalves V."/>
        </authorList>
    </citation>
    <scope>NUCLEOTIDE SEQUENCE</scope>
    <source>
        <strain evidence="6">BACA0141</strain>
    </source>
</reference>
<keyword evidence="3" id="KW-0479">Metal-binding</keyword>
<dbReference type="AlphaFoldDB" id="A0AAW9QA40"/>
<dbReference type="InterPro" id="IPR010158">
    <property type="entry name" value="Amidase_Cbmase"/>
</dbReference>
<dbReference type="Pfam" id="PF07687">
    <property type="entry name" value="M20_dimer"/>
    <property type="match status" value="1"/>
</dbReference>
<evidence type="ECO:0000259" key="5">
    <source>
        <dbReference type="Pfam" id="PF07687"/>
    </source>
</evidence>
<dbReference type="NCBIfam" id="NF006771">
    <property type="entry name" value="PRK09290.1-5"/>
    <property type="match status" value="1"/>
</dbReference>
<feature type="binding site" evidence="3">
    <location>
        <position position="192"/>
    </location>
    <ligand>
        <name>Zn(2+)</name>
        <dbReference type="ChEBI" id="CHEBI:29105"/>
        <label>1</label>
    </ligand>
</feature>
<keyword evidence="2 6" id="KW-0378">Hydrolase</keyword>
<accession>A0AAW9QA40</accession>
<evidence type="ECO:0000256" key="3">
    <source>
        <dbReference type="PIRSR" id="PIRSR001235-1"/>
    </source>
</evidence>
<evidence type="ECO:0000256" key="2">
    <source>
        <dbReference type="ARBA" id="ARBA00022801"/>
    </source>
</evidence>
<comment type="caution">
    <text evidence="6">The sequence shown here is derived from an EMBL/GenBank/DDBJ whole genome shotgun (WGS) entry which is preliminary data.</text>
</comment>
<dbReference type="InterPro" id="IPR002933">
    <property type="entry name" value="Peptidase_M20"/>
</dbReference>
<dbReference type="SUPFAM" id="SSF53187">
    <property type="entry name" value="Zn-dependent exopeptidases"/>
    <property type="match status" value="1"/>
</dbReference>
<name>A0AAW9QA40_9CYAN</name>
<dbReference type="SUPFAM" id="SSF55031">
    <property type="entry name" value="Bacterial exopeptidase dimerisation domain"/>
    <property type="match status" value="1"/>
</dbReference>
<feature type="binding site" evidence="4">
    <location>
        <position position="276"/>
    </location>
    <ligand>
        <name>allantoate</name>
        <dbReference type="ChEBI" id="CHEBI:17536"/>
    </ligand>
</feature>
<dbReference type="Gene3D" id="3.40.630.10">
    <property type="entry name" value="Zn peptidases"/>
    <property type="match status" value="1"/>
</dbReference>
<dbReference type="PANTHER" id="PTHR32494">
    <property type="entry name" value="ALLANTOATE DEIMINASE-RELATED"/>
    <property type="match status" value="1"/>
</dbReference>
<organism evidence="6 7">
    <name type="scientific">Tumidithrix elongata BACA0141</name>
    <dbReference type="NCBI Taxonomy" id="2716417"/>
    <lineage>
        <taxon>Bacteria</taxon>
        <taxon>Bacillati</taxon>
        <taxon>Cyanobacteriota</taxon>
        <taxon>Cyanophyceae</taxon>
        <taxon>Pseudanabaenales</taxon>
        <taxon>Pseudanabaenaceae</taxon>
        <taxon>Tumidithrix</taxon>
        <taxon>Tumidithrix elongata</taxon>
    </lineage>
</organism>
<protein>
    <submittedName>
        <fullName evidence="6">Zn-dependent hydrolase</fullName>
    </submittedName>
</protein>
<dbReference type="InterPro" id="IPR036264">
    <property type="entry name" value="Bact_exopeptidase_dim_dom"/>
</dbReference>
<dbReference type="CDD" id="cd03884">
    <property type="entry name" value="M20_bAS"/>
    <property type="match status" value="1"/>
</dbReference>
<feature type="binding site" evidence="3">
    <location>
        <position position="134"/>
    </location>
    <ligand>
        <name>Zn(2+)</name>
        <dbReference type="ChEBI" id="CHEBI:29105"/>
        <label>2</label>
    </ligand>
</feature>
<comment type="cofactor">
    <cofactor evidence="3">
        <name>Zn(2+)</name>
        <dbReference type="ChEBI" id="CHEBI:29105"/>
    </cofactor>
    <text evidence="3">Binds 2 Zn(2+) ions per subunit.</text>
</comment>
<feature type="binding site" evidence="3">
    <location>
        <position position="99"/>
    </location>
    <ligand>
        <name>Zn(2+)</name>
        <dbReference type="ChEBI" id="CHEBI:29105"/>
        <label>2</label>
    </ligand>
</feature>
<dbReference type="Gene3D" id="3.30.70.360">
    <property type="match status" value="1"/>
</dbReference>
<evidence type="ECO:0000256" key="4">
    <source>
        <dbReference type="PIRSR" id="PIRSR001235-2"/>
    </source>
</evidence>
<sequence length="412" mass="44136">MATPMLSTLSINGDRFLASIATLAQIGQLPNGGVERLAYSSRDIEARQLVQQWMLEADMQVKIDAGGNIIGRYAGSNPNLPAIATGSHIDTVPNAGHYDGAYGVLAALEAIRTLKENSLRLKHSLEAIVFADEEGSMMGSKAITGNVNPNPESYHPVEGTIQTCLASIGGDWQKIETAQRDRRDFAAFLELHVEQGPVLDSAGIQIGVVEGVVGQRRYTITVQGSASHAGTTPMSMRQDALVAAAQVILSVNLLANLPGKQVATVGKMLVSPNAPNTIPAFVEMSLDIRDLSDRNLDNLIESLEGDLEAIAAANQTKISLKPVLQNQPALASPIIQSAIVQTCQELELTYLHLPSRAGHDAQEMAKLTEMGMIFVPSQNGVSHSETEYTSPEHCVQGANVLLHTLLKLDRQI</sequence>
<dbReference type="Pfam" id="PF01546">
    <property type="entry name" value="Peptidase_M20"/>
    <property type="match status" value="1"/>
</dbReference>
<feature type="binding site" evidence="3">
    <location>
        <position position="383"/>
    </location>
    <ligand>
        <name>Zn(2+)</name>
        <dbReference type="ChEBI" id="CHEBI:29105"/>
        <label>2</label>
    </ligand>
</feature>
<dbReference type="EMBL" id="JAZBJZ010000129">
    <property type="protein sequence ID" value="MEE3719376.1"/>
    <property type="molecule type" value="Genomic_DNA"/>
</dbReference>
<gene>
    <name evidence="6" type="ORF">V2H45_21780</name>
</gene>
<dbReference type="GO" id="GO:0016813">
    <property type="term" value="F:hydrolase activity, acting on carbon-nitrogen (but not peptide) bonds, in linear amidines"/>
    <property type="evidence" value="ECO:0007669"/>
    <property type="project" value="InterPro"/>
</dbReference>
<comment type="similarity">
    <text evidence="1">Belongs to the peptidase M20 family.</text>
</comment>
<feature type="binding site" evidence="3">
    <location>
        <position position="88"/>
    </location>
    <ligand>
        <name>Zn(2+)</name>
        <dbReference type="ChEBI" id="CHEBI:29105"/>
        <label>1</label>
    </ligand>
</feature>
<dbReference type="PANTHER" id="PTHR32494:SF5">
    <property type="entry name" value="ALLANTOATE AMIDOHYDROLASE"/>
    <property type="match status" value="1"/>
</dbReference>
<dbReference type="InterPro" id="IPR011650">
    <property type="entry name" value="Peptidase_M20_dimer"/>
</dbReference>
<feature type="binding site" evidence="4">
    <location>
        <position position="217"/>
    </location>
    <ligand>
        <name>allantoate</name>
        <dbReference type="ChEBI" id="CHEBI:17536"/>
    </ligand>
</feature>
<feature type="binding site" evidence="4">
    <location>
        <position position="289"/>
    </location>
    <ligand>
        <name>allantoate</name>
        <dbReference type="ChEBI" id="CHEBI:17536"/>
    </ligand>
</feature>
<dbReference type="Proteomes" id="UP001333818">
    <property type="component" value="Unassembled WGS sequence"/>
</dbReference>
<evidence type="ECO:0000313" key="7">
    <source>
        <dbReference type="Proteomes" id="UP001333818"/>
    </source>
</evidence>
<feature type="domain" description="Peptidase M20 dimerisation" evidence="5">
    <location>
        <begin position="214"/>
        <end position="312"/>
    </location>
</feature>
<dbReference type="NCBIfam" id="TIGR01879">
    <property type="entry name" value="hydantase"/>
    <property type="match status" value="1"/>
</dbReference>
<dbReference type="RefSeq" id="WP_330485811.1">
    <property type="nucleotide sequence ID" value="NZ_JAZBJZ010000129.1"/>
</dbReference>
<keyword evidence="7" id="KW-1185">Reference proteome</keyword>
<evidence type="ECO:0000313" key="6">
    <source>
        <dbReference type="EMBL" id="MEE3719376.1"/>
    </source>
</evidence>
<proteinExistence type="inferred from homology"/>